<dbReference type="RefSeq" id="WP_409357599.1">
    <property type="nucleotide sequence ID" value="NZ_JBJXVJ010000004.1"/>
</dbReference>
<proteinExistence type="predicted"/>
<evidence type="ECO:0000313" key="2">
    <source>
        <dbReference type="Proteomes" id="UP001634154"/>
    </source>
</evidence>
<gene>
    <name evidence="1" type="ORF">ACKW6Q_17320</name>
</gene>
<accession>A0ABW9K5X6</accession>
<dbReference type="Proteomes" id="UP001634154">
    <property type="component" value="Unassembled WGS sequence"/>
</dbReference>
<sequence length="151" mass="17648">MVRITRCCILNDLLPNQQMMLKNLSAFLILITILFCSAHEKTYDLQASLKINDTIPMSQKKFKDADNTAVFTTKFVLTEDKEITVVYHEEDGSWLFFSDDQFNDFEKVAKVVSLEQITKRDPTLFEIADLPLNHVAKRKFKDGRWKIQKIR</sequence>
<evidence type="ECO:0000313" key="1">
    <source>
        <dbReference type="EMBL" id="MFN1218730.1"/>
    </source>
</evidence>
<keyword evidence="2" id="KW-1185">Reference proteome</keyword>
<organism evidence="1 2">
    <name type="scientific">Chryseobacterium kwangjuense</name>
    <dbReference type="NCBI Taxonomy" id="267125"/>
    <lineage>
        <taxon>Bacteria</taxon>
        <taxon>Pseudomonadati</taxon>
        <taxon>Bacteroidota</taxon>
        <taxon>Flavobacteriia</taxon>
        <taxon>Flavobacteriales</taxon>
        <taxon>Weeksellaceae</taxon>
        <taxon>Chryseobacterium group</taxon>
        <taxon>Chryseobacterium</taxon>
    </lineage>
</organism>
<name>A0ABW9K5X6_9FLAO</name>
<protein>
    <submittedName>
        <fullName evidence="1">DUF2185 domain-containing protein</fullName>
    </submittedName>
</protein>
<comment type="caution">
    <text evidence="1">The sequence shown here is derived from an EMBL/GenBank/DDBJ whole genome shotgun (WGS) entry which is preliminary data.</text>
</comment>
<reference evidence="1 2" key="1">
    <citation type="submission" date="2024-12" db="EMBL/GenBank/DDBJ databases">
        <title>Draft genome sequence of Chryseobacterium kwangjuense AG447.</title>
        <authorList>
            <person name="Cheptsov V.S."/>
            <person name="Belov A."/>
            <person name="Zavarzina A.G."/>
        </authorList>
    </citation>
    <scope>NUCLEOTIDE SEQUENCE [LARGE SCALE GENOMIC DNA]</scope>
    <source>
        <strain evidence="1 2">AG447</strain>
    </source>
</reference>
<dbReference type="EMBL" id="JBJXVJ010000004">
    <property type="protein sequence ID" value="MFN1218730.1"/>
    <property type="molecule type" value="Genomic_DNA"/>
</dbReference>